<evidence type="ECO:0000313" key="3">
    <source>
        <dbReference type="EMBL" id="PZO87776.1"/>
    </source>
</evidence>
<evidence type="ECO:0000256" key="1">
    <source>
        <dbReference type="SAM" id="SignalP"/>
    </source>
</evidence>
<comment type="caution">
    <text evidence="3">The sequence shown here is derived from an EMBL/GenBank/DDBJ whole genome shotgun (WGS) entry which is preliminary data.</text>
</comment>
<dbReference type="PANTHER" id="PTHR43283">
    <property type="entry name" value="BETA-LACTAMASE-RELATED"/>
    <property type="match status" value="1"/>
</dbReference>
<evidence type="ECO:0000259" key="2">
    <source>
        <dbReference type="Pfam" id="PF00144"/>
    </source>
</evidence>
<keyword evidence="3" id="KW-0378">Hydrolase</keyword>
<dbReference type="PROSITE" id="PS51257">
    <property type="entry name" value="PROKAR_LIPOPROTEIN"/>
    <property type="match status" value="1"/>
</dbReference>
<feature type="chain" id="PRO_5015964972" evidence="1">
    <location>
        <begin position="21"/>
        <end position="394"/>
    </location>
</feature>
<keyword evidence="1" id="KW-0732">Signal</keyword>
<name>A0A2W5A2L0_9SPHN</name>
<dbReference type="GO" id="GO:0016787">
    <property type="term" value="F:hydrolase activity"/>
    <property type="evidence" value="ECO:0007669"/>
    <property type="project" value="UniProtKB-KW"/>
</dbReference>
<accession>A0A2W5A2L0</accession>
<feature type="signal peptide" evidence="1">
    <location>
        <begin position="1"/>
        <end position="20"/>
    </location>
</feature>
<dbReference type="EMBL" id="QFNN01000115">
    <property type="protein sequence ID" value="PZO87776.1"/>
    <property type="molecule type" value="Genomic_DNA"/>
</dbReference>
<dbReference type="AlphaFoldDB" id="A0A2W5A2L0"/>
<gene>
    <name evidence="3" type="ORF">DI623_14040</name>
</gene>
<dbReference type="Proteomes" id="UP000249066">
    <property type="component" value="Unassembled WGS sequence"/>
</dbReference>
<feature type="domain" description="Beta-lactamase-related" evidence="2">
    <location>
        <begin position="41"/>
        <end position="381"/>
    </location>
</feature>
<dbReference type="InterPro" id="IPR050789">
    <property type="entry name" value="Diverse_Enzym_Activities"/>
</dbReference>
<dbReference type="SUPFAM" id="SSF56601">
    <property type="entry name" value="beta-lactamase/transpeptidase-like"/>
    <property type="match status" value="1"/>
</dbReference>
<dbReference type="Pfam" id="PF00144">
    <property type="entry name" value="Beta-lactamase"/>
    <property type="match status" value="1"/>
</dbReference>
<dbReference type="InterPro" id="IPR001466">
    <property type="entry name" value="Beta-lactam-related"/>
</dbReference>
<evidence type="ECO:0000313" key="4">
    <source>
        <dbReference type="Proteomes" id="UP000249066"/>
    </source>
</evidence>
<sequence length="394" mass="42007">MQIRLWAILASLLVGGCVSAPPPPPARGAWVRVAFDARGVRAVEAGGVADPATGRRVTADDPVRVASISKLAVAMGVMRLVEAGTLDLDSDVSRWLGWRLRNPAYPDTPITLRLLLSHRSSLTDGIDYVLPLGATLQGALADPRAWDGAHAPGSWFRYTNLNFPVIASIMEKATGERFDLLMKRLVFQPLDLDACMNWSTCSDSAIARAVTLTNAEARVLRDNLGGLRPACPVLVPANGDCALADYSLGANGALFSPQGGMRISAKGLARIGQLFLDGGEGFLTPASLATLIGPDWVYDGTNGVTGEDADDGFLCTYGLALQTLATQRKGCRDDPFGDKARRIGHAGSAYGLRSGLWVDRKAKRGVAYFVTAVPDDEKGRRSAFTAAEEWLARP</sequence>
<reference evidence="3 4" key="1">
    <citation type="submission" date="2017-08" db="EMBL/GenBank/DDBJ databases">
        <title>Infants hospitalized years apart are colonized by the same room-sourced microbial strains.</title>
        <authorList>
            <person name="Brooks B."/>
            <person name="Olm M.R."/>
            <person name="Firek B.A."/>
            <person name="Baker R."/>
            <person name="Thomas B.C."/>
            <person name="Morowitz M.J."/>
            <person name="Banfield J.F."/>
        </authorList>
    </citation>
    <scope>NUCLEOTIDE SEQUENCE [LARGE SCALE GENOMIC DNA]</scope>
    <source>
        <strain evidence="3">S2_018_000_R2_101</strain>
    </source>
</reference>
<protein>
    <submittedName>
        <fullName evidence="3">Serine hydrolase</fullName>
    </submittedName>
</protein>
<proteinExistence type="predicted"/>
<organism evidence="3 4">
    <name type="scientific">Sphingomonas sanxanigenens</name>
    <dbReference type="NCBI Taxonomy" id="397260"/>
    <lineage>
        <taxon>Bacteria</taxon>
        <taxon>Pseudomonadati</taxon>
        <taxon>Pseudomonadota</taxon>
        <taxon>Alphaproteobacteria</taxon>
        <taxon>Sphingomonadales</taxon>
        <taxon>Sphingomonadaceae</taxon>
        <taxon>Sphingomonas</taxon>
    </lineage>
</organism>
<dbReference type="Gene3D" id="3.40.710.10">
    <property type="entry name" value="DD-peptidase/beta-lactamase superfamily"/>
    <property type="match status" value="1"/>
</dbReference>
<dbReference type="InterPro" id="IPR012338">
    <property type="entry name" value="Beta-lactam/transpept-like"/>
</dbReference>